<keyword evidence="1" id="KW-0732">Signal</keyword>
<dbReference type="Gene3D" id="2.40.50.120">
    <property type="match status" value="1"/>
</dbReference>
<dbReference type="Proteomes" id="UP000199559">
    <property type="component" value="Unassembled WGS sequence"/>
</dbReference>
<feature type="signal peptide" evidence="1">
    <location>
        <begin position="1"/>
        <end position="18"/>
    </location>
</feature>
<keyword evidence="3" id="KW-1185">Reference proteome</keyword>
<organism evidence="2 3">
    <name type="scientific">Olleya namhaensis</name>
    <dbReference type="NCBI Taxonomy" id="1144750"/>
    <lineage>
        <taxon>Bacteria</taxon>
        <taxon>Pseudomonadati</taxon>
        <taxon>Bacteroidota</taxon>
        <taxon>Flavobacteriia</taxon>
        <taxon>Flavobacteriales</taxon>
        <taxon>Flavobacteriaceae</taxon>
    </lineage>
</organism>
<name>A0A1I3PQF6_9FLAO</name>
<evidence type="ECO:0000313" key="2">
    <source>
        <dbReference type="EMBL" id="SFJ23699.1"/>
    </source>
</evidence>
<evidence type="ECO:0000256" key="1">
    <source>
        <dbReference type="SAM" id="SignalP"/>
    </source>
</evidence>
<evidence type="ECO:0000313" key="3">
    <source>
        <dbReference type="Proteomes" id="UP000199559"/>
    </source>
</evidence>
<dbReference type="SUPFAM" id="SSF50242">
    <property type="entry name" value="TIMP-like"/>
    <property type="match status" value="1"/>
</dbReference>
<sequence length="253" mass="30272">MKKILYIIMLLLSVKSFACKCSTQNIENNYIQSDFVAKIKILKKYLNIENNDYYKVDIQILDLYKGNSVKSIFIYGNYLNRQDSACWIFTQINEDLVIYATKTNQNYQLEMCSNILRVNRKTNSNTTNKRHQKEIKILENLKLNKVEFTNHIRFTSEDFHPMRRENYGIKLKREFAIFELTFNEDLSVKCVKKIQGFRNKIDRNIKSFFKTSQWSSLNKNYKKNKIMKNTKTLVIIYYKVDEKNNIGYITNKF</sequence>
<dbReference type="AlphaFoldDB" id="A0A1I3PQF6"/>
<gene>
    <name evidence="2" type="ORF">SAMN05443431_105222</name>
</gene>
<dbReference type="STRING" id="1144750.SAMN05443431_105222"/>
<dbReference type="EMBL" id="FORM01000005">
    <property type="protein sequence ID" value="SFJ23699.1"/>
    <property type="molecule type" value="Genomic_DNA"/>
</dbReference>
<feature type="chain" id="PRO_5011561017" evidence="1">
    <location>
        <begin position="19"/>
        <end position="253"/>
    </location>
</feature>
<protein>
    <submittedName>
        <fullName evidence="2">Tissue inhibitor of metalloproteinase</fullName>
    </submittedName>
</protein>
<dbReference type="InterPro" id="IPR008993">
    <property type="entry name" value="TIMP-like_OB-fold"/>
</dbReference>
<proteinExistence type="predicted"/>
<accession>A0A1I3PQF6</accession>
<dbReference type="RefSeq" id="WP_090839950.1">
    <property type="nucleotide sequence ID" value="NZ_FORM01000005.1"/>
</dbReference>
<reference evidence="3" key="1">
    <citation type="submission" date="2016-10" db="EMBL/GenBank/DDBJ databases">
        <authorList>
            <person name="Varghese N."/>
            <person name="Submissions S."/>
        </authorList>
    </citation>
    <scope>NUCLEOTIDE SEQUENCE [LARGE SCALE GENOMIC DNA]</scope>
    <source>
        <strain evidence="3">DSM 28881</strain>
    </source>
</reference>